<dbReference type="EMBL" id="CP038441">
    <property type="protein sequence ID" value="QJT21698.1"/>
    <property type="molecule type" value="Genomic_DNA"/>
</dbReference>
<reference evidence="5 6" key="1">
    <citation type="submission" date="2019-03" db="EMBL/GenBank/DDBJ databases">
        <title>Novel transposon Tn6433 accelerates the dissemination of tet(E) in Aeromonas from aerobic biofilm under oxytetracycline stress.</title>
        <authorList>
            <person name="Shi Y."/>
            <person name="Tian Z."/>
            <person name="Zhang Y."/>
            <person name="Zhang H."/>
            <person name="Yang M."/>
        </authorList>
    </citation>
    <scope>NUCLEOTIDE SEQUENCE [LARGE SCALE GENOMIC DNA]</scope>
    <source>
        <strain evidence="5 6">T0.1-19</strain>
    </source>
</reference>
<evidence type="ECO:0000256" key="3">
    <source>
        <dbReference type="SAM" id="MobiDB-lite"/>
    </source>
</evidence>
<proteinExistence type="predicted"/>
<feature type="coiled-coil region" evidence="2">
    <location>
        <begin position="84"/>
        <end position="111"/>
    </location>
</feature>
<evidence type="ECO:0000313" key="6">
    <source>
        <dbReference type="Proteomes" id="UP000501427"/>
    </source>
</evidence>
<dbReference type="InterPro" id="IPR013320">
    <property type="entry name" value="ConA-like_dom_sf"/>
</dbReference>
<dbReference type="SUPFAM" id="SSF49785">
    <property type="entry name" value="Galactose-binding domain-like"/>
    <property type="match status" value="1"/>
</dbReference>
<dbReference type="Gene3D" id="2.60.120.200">
    <property type="match status" value="1"/>
</dbReference>
<dbReference type="Pfam" id="PF02018">
    <property type="entry name" value="CBM_4_9"/>
    <property type="match status" value="1"/>
</dbReference>
<feature type="region of interest" description="Disordered" evidence="3">
    <location>
        <begin position="60"/>
        <end position="79"/>
    </location>
</feature>
<evidence type="ECO:0000259" key="4">
    <source>
        <dbReference type="Pfam" id="PF02018"/>
    </source>
</evidence>
<name>A0A6M4Y8W8_AERME</name>
<accession>A0A6M4Y8W8</accession>
<evidence type="ECO:0000256" key="1">
    <source>
        <dbReference type="ARBA" id="ARBA00022801"/>
    </source>
</evidence>
<organism evidence="5 6">
    <name type="scientific">Aeromonas media</name>
    <dbReference type="NCBI Taxonomy" id="651"/>
    <lineage>
        <taxon>Bacteria</taxon>
        <taxon>Pseudomonadati</taxon>
        <taxon>Pseudomonadota</taxon>
        <taxon>Gammaproteobacteria</taxon>
        <taxon>Aeromonadales</taxon>
        <taxon>Aeromonadaceae</taxon>
        <taxon>Aeromonas</taxon>
    </lineage>
</organism>
<evidence type="ECO:0000256" key="2">
    <source>
        <dbReference type="SAM" id="Coils"/>
    </source>
</evidence>
<dbReference type="GO" id="GO:0016798">
    <property type="term" value="F:hydrolase activity, acting on glycosyl bonds"/>
    <property type="evidence" value="ECO:0007669"/>
    <property type="project" value="InterPro"/>
</dbReference>
<sequence>MTTTAAGDAAVARLNKATEAFEKIITGASNQVVDVPGYGNQPTLAGRVDERLDETTATAAAEADRSRTEADRATTQATAAANSVTLATAEYNKAKTQADRAQDEADRAAQITGLETVADAIGMAALPLPDVWAPLSDSLRLITGYGRDVLVGSDVVARMVNFTRNTTATYTSKDGGLKTATANEPRFEKEGLLIEGQSTNLVTKSEDLSTWLKNVDATREKLAGIYTKITAAGGTSGTMGCYLAGITLVVGKTYTISFWAYAETLASVRLGVEKESSATVNTITQTPTRYTKTFTATQTNGTIIAYSAPGTSGAFVVGGFQLEELPFASSYIPTNGAAVTRAADVCSVQLAGNFVVPVTIGCNYNLLSANRSGLAPAQLLGFAASGKTYDGLRVITSSPPLTLQSLNEFDGGLSPGVTCQLFGTAVFRAANGVRNEFSSGALGVPAQGDWKGQALGSTLYIGKTEATDNDRYLFGHIRNLRIWHRALTDNQIKAVA</sequence>
<gene>
    <name evidence="5" type="ORF">E4184_09850</name>
</gene>
<dbReference type="AlphaFoldDB" id="A0A6M4Y8W8"/>
<evidence type="ECO:0000313" key="5">
    <source>
        <dbReference type="EMBL" id="QJT21698.1"/>
    </source>
</evidence>
<dbReference type="Gene3D" id="2.60.120.260">
    <property type="entry name" value="Galactose-binding domain-like"/>
    <property type="match status" value="1"/>
</dbReference>
<dbReference type="RefSeq" id="WP_171276006.1">
    <property type="nucleotide sequence ID" value="NZ_CAWPJG010000001.1"/>
</dbReference>
<feature type="domain" description="CBM-cenC" evidence="4">
    <location>
        <begin position="228"/>
        <end position="299"/>
    </location>
</feature>
<dbReference type="InterPro" id="IPR008979">
    <property type="entry name" value="Galactose-bd-like_sf"/>
</dbReference>
<dbReference type="Proteomes" id="UP000501427">
    <property type="component" value="Chromosome"/>
</dbReference>
<keyword evidence="1" id="KW-0378">Hydrolase</keyword>
<keyword evidence="2" id="KW-0175">Coiled coil</keyword>
<feature type="compositionally biased region" description="Basic and acidic residues" evidence="3">
    <location>
        <begin position="62"/>
        <end position="72"/>
    </location>
</feature>
<dbReference type="SUPFAM" id="SSF49899">
    <property type="entry name" value="Concanavalin A-like lectins/glucanases"/>
    <property type="match status" value="1"/>
</dbReference>
<dbReference type="InterPro" id="IPR003305">
    <property type="entry name" value="CenC_carb-bd"/>
</dbReference>
<protein>
    <recommendedName>
        <fullName evidence="4">CBM-cenC domain-containing protein</fullName>
    </recommendedName>
</protein>